<dbReference type="AlphaFoldDB" id="A0A077WQ09"/>
<dbReference type="InterPro" id="IPR006634">
    <property type="entry name" value="TLC-dom"/>
</dbReference>
<evidence type="ECO:0000256" key="4">
    <source>
        <dbReference type="ARBA" id="ARBA00023136"/>
    </source>
</evidence>
<dbReference type="InterPro" id="IPR050846">
    <property type="entry name" value="TLCD"/>
</dbReference>
<reference evidence="8" key="1">
    <citation type="journal article" date="2014" name="Genome Announc.">
        <title>De novo whole-genome sequence and genome annotation of Lichtheimia ramosa.</title>
        <authorList>
            <person name="Linde J."/>
            <person name="Schwartze V."/>
            <person name="Binder U."/>
            <person name="Lass-Florl C."/>
            <person name="Voigt K."/>
            <person name="Horn F."/>
        </authorList>
    </citation>
    <scope>NUCLEOTIDE SEQUENCE</scope>
    <source>
        <strain evidence="8">JMRC FSU:6197</strain>
    </source>
</reference>
<dbReference type="GO" id="GO:0055088">
    <property type="term" value="P:lipid homeostasis"/>
    <property type="evidence" value="ECO:0007669"/>
    <property type="project" value="TreeGrafter"/>
</dbReference>
<keyword evidence="3 6" id="KW-1133">Transmembrane helix</keyword>
<gene>
    <name evidence="8" type="ORF">LRAMOSA10178</name>
</gene>
<evidence type="ECO:0000256" key="5">
    <source>
        <dbReference type="PROSITE-ProRule" id="PRU00205"/>
    </source>
</evidence>
<feature type="transmembrane region" description="Helical" evidence="6">
    <location>
        <begin position="20"/>
        <end position="43"/>
    </location>
</feature>
<dbReference type="PROSITE" id="PS50922">
    <property type="entry name" value="TLC"/>
    <property type="match status" value="1"/>
</dbReference>
<feature type="domain" description="TLC" evidence="7">
    <location>
        <begin position="1"/>
        <end position="126"/>
    </location>
</feature>
<dbReference type="PANTHER" id="PTHR13439">
    <property type="entry name" value="CT120 PROTEIN"/>
    <property type="match status" value="1"/>
</dbReference>
<feature type="transmembrane region" description="Helical" evidence="6">
    <location>
        <begin position="55"/>
        <end position="81"/>
    </location>
</feature>
<dbReference type="GO" id="GO:0005783">
    <property type="term" value="C:endoplasmic reticulum"/>
    <property type="evidence" value="ECO:0007669"/>
    <property type="project" value="TreeGrafter"/>
</dbReference>
<dbReference type="PANTHER" id="PTHR13439:SF0">
    <property type="entry name" value="TOPOISOMERASE I DAMAGE AFFECTED PROTEIN 4"/>
    <property type="match status" value="1"/>
</dbReference>
<evidence type="ECO:0000313" key="8">
    <source>
        <dbReference type="EMBL" id="CDS08817.1"/>
    </source>
</evidence>
<dbReference type="OrthoDB" id="10266980at2759"/>
<evidence type="ECO:0000256" key="3">
    <source>
        <dbReference type="ARBA" id="ARBA00022989"/>
    </source>
</evidence>
<name>A0A077WQ09_9FUNG</name>
<keyword evidence="2 5" id="KW-0812">Transmembrane</keyword>
<evidence type="ECO:0000256" key="1">
    <source>
        <dbReference type="ARBA" id="ARBA00004141"/>
    </source>
</evidence>
<dbReference type="GO" id="GO:0016020">
    <property type="term" value="C:membrane"/>
    <property type="evidence" value="ECO:0007669"/>
    <property type="project" value="UniProtKB-SubCell"/>
</dbReference>
<dbReference type="EMBL" id="LK023327">
    <property type="protein sequence ID" value="CDS08817.1"/>
    <property type="molecule type" value="Genomic_DNA"/>
</dbReference>
<evidence type="ECO:0000256" key="6">
    <source>
        <dbReference type="SAM" id="Phobius"/>
    </source>
</evidence>
<accession>A0A077WQ09</accession>
<comment type="subcellular location">
    <subcellularLocation>
        <location evidence="1">Membrane</location>
        <topology evidence="1">Multi-pass membrane protein</topology>
    </subcellularLocation>
</comment>
<evidence type="ECO:0000256" key="2">
    <source>
        <dbReference type="ARBA" id="ARBA00022692"/>
    </source>
</evidence>
<evidence type="ECO:0000259" key="7">
    <source>
        <dbReference type="PROSITE" id="PS50922"/>
    </source>
</evidence>
<feature type="transmembrane region" description="Helical" evidence="6">
    <location>
        <begin position="93"/>
        <end position="114"/>
    </location>
</feature>
<organism evidence="8">
    <name type="scientific">Lichtheimia ramosa</name>
    <dbReference type="NCBI Taxonomy" id="688394"/>
    <lineage>
        <taxon>Eukaryota</taxon>
        <taxon>Fungi</taxon>
        <taxon>Fungi incertae sedis</taxon>
        <taxon>Mucoromycota</taxon>
        <taxon>Mucoromycotina</taxon>
        <taxon>Mucoromycetes</taxon>
        <taxon>Mucorales</taxon>
        <taxon>Lichtheimiaceae</taxon>
        <taxon>Lichtheimia</taxon>
    </lineage>
</organism>
<keyword evidence="4 5" id="KW-0472">Membrane</keyword>
<sequence>MVCHGVAAFLVLFLSYRPFINYYGAVFLLYEASTPFLNFNWFMDKLGWTGSKAQLVNGVFLISTFFLARIVFGFYMSYWLWIDICAVKDLVPLRYWIVYGVANAMTSFLNMYWFGLMIRSLRKRFDSDANSNNNNNRNLTSAAANKV</sequence>
<proteinExistence type="predicted"/>
<protein>
    <recommendedName>
        <fullName evidence="7">TLC domain-containing protein</fullName>
    </recommendedName>
</protein>
<dbReference type="Pfam" id="PF03798">
    <property type="entry name" value="TRAM_LAG1_CLN8"/>
    <property type="match status" value="1"/>
</dbReference>